<dbReference type="Pfam" id="PF05685">
    <property type="entry name" value="Uma2"/>
    <property type="match status" value="1"/>
</dbReference>
<dbReference type="STRING" id="316055.RPE_4874"/>
<feature type="domain" description="Putative restriction endonuclease" evidence="2">
    <location>
        <begin position="18"/>
        <end position="172"/>
    </location>
</feature>
<organism evidence="3">
    <name type="scientific">Rhodopseudomonas palustris (strain BisA53)</name>
    <dbReference type="NCBI Taxonomy" id="316055"/>
    <lineage>
        <taxon>Bacteria</taxon>
        <taxon>Pseudomonadati</taxon>
        <taxon>Pseudomonadota</taxon>
        <taxon>Alphaproteobacteria</taxon>
        <taxon>Hyphomicrobiales</taxon>
        <taxon>Nitrobacteraceae</taxon>
        <taxon>Rhodopseudomonas</taxon>
    </lineage>
</organism>
<gene>
    <name evidence="3" type="ordered locus">RPE_4874</name>
</gene>
<dbReference type="EMBL" id="CP000463">
    <property type="protein sequence ID" value="ABJ08793.1"/>
    <property type="molecule type" value="Genomic_DNA"/>
</dbReference>
<dbReference type="Gene3D" id="3.90.1570.10">
    <property type="entry name" value="tt1808, chain A"/>
    <property type="match status" value="1"/>
</dbReference>
<proteinExistence type="predicted"/>
<dbReference type="PANTHER" id="PTHR36558:SF1">
    <property type="entry name" value="RESTRICTION ENDONUCLEASE DOMAIN-CONTAINING PROTEIN-RELATED"/>
    <property type="match status" value="1"/>
</dbReference>
<protein>
    <recommendedName>
        <fullName evidence="2">Putative restriction endonuclease domain-containing protein</fullName>
    </recommendedName>
</protein>
<evidence type="ECO:0000313" key="3">
    <source>
        <dbReference type="EMBL" id="ABJ08793.1"/>
    </source>
</evidence>
<evidence type="ECO:0000259" key="2">
    <source>
        <dbReference type="Pfam" id="PF05685"/>
    </source>
</evidence>
<reference evidence="3" key="1">
    <citation type="submission" date="2006-09" db="EMBL/GenBank/DDBJ databases">
        <title>Complete sequence of Rhodopseudomonas palustris BisA53.</title>
        <authorList>
            <consortium name="US DOE Joint Genome Institute"/>
            <person name="Copeland A."/>
            <person name="Lucas S."/>
            <person name="Lapidus A."/>
            <person name="Barry K."/>
            <person name="Detter J.C."/>
            <person name="Glavina del Rio T."/>
            <person name="Hammon N."/>
            <person name="Israni S."/>
            <person name="Dalin E."/>
            <person name="Tice H."/>
            <person name="Pitluck S."/>
            <person name="Chain P."/>
            <person name="Malfatti S."/>
            <person name="Shin M."/>
            <person name="Vergez L."/>
            <person name="Schmutz J."/>
            <person name="Larimer F."/>
            <person name="Land M."/>
            <person name="Hauser L."/>
            <person name="Pelletier D.A."/>
            <person name="Kyrpides N."/>
            <person name="Kim E."/>
            <person name="Harwood C.S."/>
            <person name="Oda Y."/>
            <person name="Richardson P."/>
        </authorList>
    </citation>
    <scope>NUCLEOTIDE SEQUENCE [LARGE SCALE GENOMIC DNA]</scope>
    <source>
        <strain evidence="3">BisA53</strain>
    </source>
</reference>
<dbReference type="CDD" id="cd06260">
    <property type="entry name" value="DUF820-like"/>
    <property type="match status" value="1"/>
</dbReference>
<dbReference type="OrthoDB" id="155284at2"/>
<dbReference type="HOGENOM" id="CLU_076312_6_1_5"/>
<dbReference type="InterPro" id="IPR011335">
    <property type="entry name" value="Restrct_endonuc-II-like"/>
</dbReference>
<sequence length="206" mass="22708">MGIAISDTSTGRMSGGDFRAFQAGRPDSERWELIAGIPMMMTPPTLVHNRIASNLERLLSAALARHDPSRTAAQRLGIELGSGDYRPEPDVAVIDADFAENQRFVTRAYLLAEIVSESDDVAVSGMPGRWIDVKRQIYLAHPPCEAVLMVQQGRIEAQLDIRTADSWHSVTLDGPEAELDLPQFGMNCRLGELYDGTPLRPRAHRA</sequence>
<accession>Q07GZ1</accession>
<dbReference type="PANTHER" id="PTHR36558">
    <property type="entry name" value="GLR1098 PROTEIN"/>
    <property type="match status" value="1"/>
</dbReference>
<evidence type="ECO:0000256" key="1">
    <source>
        <dbReference type="SAM" id="MobiDB-lite"/>
    </source>
</evidence>
<dbReference type="InterPro" id="IPR008538">
    <property type="entry name" value="Uma2"/>
</dbReference>
<feature type="compositionally biased region" description="Polar residues" evidence="1">
    <location>
        <begin position="1"/>
        <end position="12"/>
    </location>
</feature>
<feature type="region of interest" description="Disordered" evidence="1">
    <location>
        <begin position="1"/>
        <end position="21"/>
    </location>
</feature>
<dbReference type="KEGG" id="rpe:RPE_4874"/>
<dbReference type="AlphaFoldDB" id="Q07GZ1"/>
<name>Q07GZ1_RHOP5</name>
<dbReference type="SUPFAM" id="SSF52980">
    <property type="entry name" value="Restriction endonuclease-like"/>
    <property type="match status" value="1"/>
</dbReference>
<dbReference type="InterPro" id="IPR012296">
    <property type="entry name" value="Nuclease_put_TT1808"/>
</dbReference>